<dbReference type="PROSITE" id="PS50082">
    <property type="entry name" value="WD_REPEATS_2"/>
    <property type="match status" value="5"/>
</dbReference>
<dbReference type="AlphaFoldDB" id="A0A8J6ZM29"/>
<keyword evidence="1 5" id="KW-0853">WD repeat</keyword>
<evidence type="ECO:0000256" key="2">
    <source>
        <dbReference type="ARBA" id="ARBA00022737"/>
    </source>
</evidence>
<dbReference type="SMART" id="SM00320">
    <property type="entry name" value="WD40"/>
    <property type="match status" value="6"/>
</dbReference>
<dbReference type="Pfam" id="PF25048">
    <property type="entry name" value="Beta-prop_TEP1_C"/>
    <property type="match status" value="1"/>
</dbReference>
<feature type="repeat" description="WD" evidence="5">
    <location>
        <begin position="322"/>
        <end position="363"/>
    </location>
</feature>
<dbReference type="PROSITE" id="PS50294">
    <property type="entry name" value="WD_REPEATS_REGION"/>
    <property type="match status" value="5"/>
</dbReference>
<feature type="repeat" description="WD" evidence="5">
    <location>
        <begin position="280"/>
        <end position="321"/>
    </location>
</feature>
<feature type="repeat" description="WD" evidence="5">
    <location>
        <begin position="154"/>
        <end position="195"/>
    </location>
</feature>
<dbReference type="PANTHER" id="PTHR19857:SF19">
    <property type="entry name" value="26S PROTEASOME REGULATORY SUBUNIT RPN14"/>
    <property type="match status" value="1"/>
</dbReference>
<dbReference type="PANTHER" id="PTHR19857">
    <property type="entry name" value="MITOCHONDRIAL DIVISION PROTEIN 1-RELATED"/>
    <property type="match status" value="1"/>
</dbReference>
<sequence>MTKTEKKSTGKKSYSRKAYLGRYPYNLVSSGNLEKYYQTLTDFEFLTAKINHPEFGVQALIEDYDLIDDAEALNNPKKVKSLKLIQGALRLSAHILVTDKQQLASQLQGRLLHQKTSEEIQALLTQIKQKITTPWLCPLTPSLTPPGGRLLRTLTGHSNSVNAVAVTPNGQQVISASNDDTLKVWNLATGEKLFTLTGHSDSVNAIAVTPNGQQVISASLDSTLKVWNLATGEELFTLTGHSDWVNAVAVTPNGQQVISASRDRTIKVWNLATGEELFTLTGHSYLVNAIAVTPNGQQVISASNDDTLKVWNLATGEELFTLTGHSDWVNAVAVTPNGQQVISASNDGILKVWNLATGEVIATFTGDSPIYSCAVAPDGMTIVVGDSSGKVHFLRLEGMAGE</sequence>
<feature type="repeat" description="WD" evidence="5">
    <location>
        <begin position="196"/>
        <end position="237"/>
    </location>
</feature>
<dbReference type="InterPro" id="IPR051179">
    <property type="entry name" value="WD_repeat_multifunction"/>
</dbReference>
<keyword evidence="8" id="KW-1185">Reference proteome</keyword>
<evidence type="ECO:0000256" key="3">
    <source>
        <dbReference type="ARBA" id="ARBA00022942"/>
    </source>
</evidence>
<comment type="similarity">
    <text evidence="4">Belongs to the WD repeat PAAF1/RPN14 family.</text>
</comment>
<evidence type="ECO:0000256" key="4">
    <source>
        <dbReference type="ARBA" id="ARBA00038321"/>
    </source>
</evidence>
<dbReference type="InterPro" id="IPR020472">
    <property type="entry name" value="WD40_PAC1"/>
</dbReference>
<reference evidence="7" key="1">
    <citation type="submission" date="2020-10" db="EMBL/GenBank/DDBJ databases">
        <authorList>
            <person name="Castelo-Branco R."/>
            <person name="Eusebio N."/>
            <person name="Adriana R."/>
            <person name="Vieira A."/>
            <person name="Brugerolle De Fraissinette N."/>
            <person name="Rezende De Castro R."/>
            <person name="Schneider M.P."/>
            <person name="Vasconcelos V."/>
            <person name="Leao P.N."/>
        </authorList>
    </citation>
    <scope>NUCLEOTIDE SEQUENCE</scope>
    <source>
        <strain evidence="7">LEGE 12446</strain>
    </source>
</reference>
<dbReference type="PRINTS" id="PR00320">
    <property type="entry name" value="GPROTEINBRPT"/>
</dbReference>
<dbReference type="CDD" id="cd00200">
    <property type="entry name" value="WD40"/>
    <property type="match status" value="1"/>
</dbReference>
<dbReference type="Proteomes" id="UP000622533">
    <property type="component" value="Unassembled WGS sequence"/>
</dbReference>
<dbReference type="InterPro" id="IPR015943">
    <property type="entry name" value="WD40/YVTN_repeat-like_dom_sf"/>
</dbReference>
<protein>
    <submittedName>
        <fullName evidence="7">PQQ-binding-like beta-propeller repeat protein</fullName>
    </submittedName>
</protein>
<dbReference type="InterPro" id="IPR018391">
    <property type="entry name" value="PQQ_b-propeller_rpt"/>
</dbReference>
<dbReference type="SUPFAM" id="SSF50978">
    <property type="entry name" value="WD40 repeat-like"/>
    <property type="match status" value="1"/>
</dbReference>
<organism evidence="7 8">
    <name type="scientific">Desmonostoc muscorum LEGE 12446</name>
    <dbReference type="NCBI Taxonomy" id="1828758"/>
    <lineage>
        <taxon>Bacteria</taxon>
        <taxon>Bacillati</taxon>
        <taxon>Cyanobacteriota</taxon>
        <taxon>Cyanophyceae</taxon>
        <taxon>Nostocales</taxon>
        <taxon>Nostocaceae</taxon>
        <taxon>Desmonostoc</taxon>
    </lineage>
</organism>
<gene>
    <name evidence="7" type="ORF">IQ276_02730</name>
</gene>
<dbReference type="InterPro" id="IPR001680">
    <property type="entry name" value="WD40_rpt"/>
</dbReference>
<keyword evidence="2" id="KW-0677">Repeat</keyword>
<dbReference type="Gene3D" id="2.130.10.10">
    <property type="entry name" value="YVTN repeat-like/Quinoprotein amine dehydrogenase"/>
    <property type="match status" value="3"/>
</dbReference>
<feature type="repeat" description="WD" evidence="5">
    <location>
        <begin position="238"/>
        <end position="279"/>
    </location>
</feature>
<dbReference type="EMBL" id="JADEXS010000020">
    <property type="protein sequence ID" value="MBE9021411.1"/>
    <property type="molecule type" value="Genomic_DNA"/>
</dbReference>
<proteinExistence type="inferred from homology"/>
<dbReference type="Gene3D" id="1.25.40.370">
    <property type="match status" value="1"/>
</dbReference>
<dbReference type="Pfam" id="PF00400">
    <property type="entry name" value="WD40"/>
    <property type="match status" value="4"/>
</dbReference>
<keyword evidence="3" id="KW-0647">Proteasome</keyword>
<dbReference type="InterPro" id="IPR019775">
    <property type="entry name" value="WD40_repeat_CS"/>
</dbReference>
<evidence type="ECO:0000259" key="6">
    <source>
        <dbReference type="Pfam" id="PF25048"/>
    </source>
</evidence>
<dbReference type="SMART" id="SM00564">
    <property type="entry name" value="PQQ"/>
    <property type="match status" value="5"/>
</dbReference>
<feature type="domain" description="TEP-1 C-terminal beta-propeller" evidence="6">
    <location>
        <begin position="325"/>
        <end position="394"/>
    </location>
</feature>
<dbReference type="InterPro" id="IPR036322">
    <property type="entry name" value="WD40_repeat_dom_sf"/>
</dbReference>
<evidence type="ECO:0000313" key="7">
    <source>
        <dbReference type="EMBL" id="MBE9021411.1"/>
    </source>
</evidence>
<dbReference type="InterPro" id="IPR056828">
    <property type="entry name" value="Beta-prop_TEP1_C"/>
</dbReference>
<dbReference type="PROSITE" id="PS00678">
    <property type="entry name" value="WD_REPEATS_1"/>
    <property type="match status" value="5"/>
</dbReference>
<evidence type="ECO:0000256" key="5">
    <source>
        <dbReference type="PROSITE-ProRule" id="PRU00221"/>
    </source>
</evidence>
<comment type="caution">
    <text evidence="7">The sequence shown here is derived from an EMBL/GenBank/DDBJ whole genome shotgun (WGS) entry which is preliminary data.</text>
</comment>
<evidence type="ECO:0000256" key="1">
    <source>
        <dbReference type="ARBA" id="ARBA00022574"/>
    </source>
</evidence>
<evidence type="ECO:0000313" key="8">
    <source>
        <dbReference type="Proteomes" id="UP000622533"/>
    </source>
</evidence>
<accession>A0A8J6ZM29</accession>
<name>A0A8J6ZM29_DESMC</name>